<sequence>MTTTPVATSDLEALQEVLAGEHGAIWVLGVIGGQVAPKTPDAPKTQAALHDEVVTAYRTHRSRRDQLVARITTLGAAPVAADASYSLGAVDTPPLAMAAALKVEQRACAVYADAVSRTSGTDRGWAVNALIDAAVRQLRFRGSPETFPGTDQLTDL</sequence>
<dbReference type="InterPro" id="IPR029447">
    <property type="entry name" value="DUF4439"/>
</dbReference>
<dbReference type="Proteomes" id="UP000276542">
    <property type="component" value="Unassembled WGS sequence"/>
</dbReference>
<feature type="domain" description="DUF4439" evidence="1">
    <location>
        <begin position="13"/>
        <end position="151"/>
    </location>
</feature>
<dbReference type="AlphaFoldDB" id="A0A3A5H4T4"/>
<evidence type="ECO:0000313" key="3">
    <source>
        <dbReference type="Proteomes" id="UP000276542"/>
    </source>
</evidence>
<name>A0A3A5H4T4_9ACTN</name>
<comment type="caution">
    <text evidence="2">The sequence shown here is derived from an EMBL/GenBank/DDBJ whole genome shotgun (WGS) entry which is preliminary data.</text>
</comment>
<dbReference type="OrthoDB" id="5195580at2"/>
<evidence type="ECO:0000259" key="1">
    <source>
        <dbReference type="Pfam" id="PF14530"/>
    </source>
</evidence>
<gene>
    <name evidence="2" type="ORF">D4739_00670</name>
</gene>
<dbReference type="EMBL" id="QYRP01000002">
    <property type="protein sequence ID" value="RJS44901.1"/>
    <property type="molecule type" value="Genomic_DNA"/>
</dbReference>
<protein>
    <submittedName>
        <fullName evidence="2">DUF4439 domain-containing protein</fullName>
    </submittedName>
</protein>
<dbReference type="Gene3D" id="1.20.1260.10">
    <property type="match status" value="1"/>
</dbReference>
<evidence type="ECO:0000313" key="2">
    <source>
        <dbReference type="EMBL" id="RJS44901.1"/>
    </source>
</evidence>
<organism evidence="2 3">
    <name type="scientific">Nocardioides cavernaquae</name>
    <dbReference type="NCBI Taxonomy" id="2321396"/>
    <lineage>
        <taxon>Bacteria</taxon>
        <taxon>Bacillati</taxon>
        <taxon>Actinomycetota</taxon>
        <taxon>Actinomycetes</taxon>
        <taxon>Propionibacteriales</taxon>
        <taxon>Nocardioidaceae</taxon>
        <taxon>Nocardioides</taxon>
    </lineage>
</organism>
<dbReference type="SUPFAM" id="SSF47240">
    <property type="entry name" value="Ferritin-like"/>
    <property type="match status" value="1"/>
</dbReference>
<proteinExistence type="predicted"/>
<dbReference type="InterPro" id="IPR012347">
    <property type="entry name" value="Ferritin-like"/>
</dbReference>
<dbReference type="Pfam" id="PF14530">
    <property type="entry name" value="DUF4439"/>
    <property type="match status" value="1"/>
</dbReference>
<dbReference type="InterPro" id="IPR009078">
    <property type="entry name" value="Ferritin-like_SF"/>
</dbReference>
<dbReference type="RefSeq" id="WP_120058755.1">
    <property type="nucleotide sequence ID" value="NZ_QYRP01000002.1"/>
</dbReference>
<keyword evidence="3" id="KW-1185">Reference proteome</keyword>
<dbReference type="CDD" id="cd00657">
    <property type="entry name" value="Ferritin_like"/>
    <property type="match status" value="1"/>
</dbReference>
<accession>A0A3A5H4T4</accession>
<reference evidence="3" key="1">
    <citation type="submission" date="2018-09" db="EMBL/GenBank/DDBJ databases">
        <authorList>
            <person name="Zhu H."/>
        </authorList>
    </citation>
    <scope>NUCLEOTIDE SEQUENCE [LARGE SCALE GENOMIC DNA]</scope>
    <source>
        <strain evidence="3">K1W22B-1</strain>
    </source>
</reference>